<evidence type="ECO:0000313" key="2">
    <source>
        <dbReference type="Proteomes" id="UP000606194"/>
    </source>
</evidence>
<name>A0A918L2Z2_9ACTN</name>
<gene>
    <name evidence="1" type="ORF">GCM10010269_20850</name>
</gene>
<organism evidence="1 2">
    <name type="scientific">Streptomyces humidus</name>
    <dbReference type="NCBI Taxonomy" id="52259"/>
    <lineage>
        <taxon>Bacteria</taxon>
        <taxon>Bacillati</taxon>
        <taxon>Actinomycetota</taxon>
        <taxon>Actinomycetes</taxon>
        <taxon>Kitasatosporales</taxon>
        <taxon>Streptomycetaceae</taxon>
        <taxon>Streptomyces</taxon>
    </lineage>
</organism>
<comment type="caution">
    <text evidence="1">The sequence shown here is derived from an EMBL/GenBank/DDBJ whole genome shotgun (WGS) entry which is preliminary data.</text>
</comment>
<keyword evidence="2" id="KW-1185">Reference proteome</keyword>
<reference evidence="1" key="2">
    <citation type="submission" date="2020-09" db="EMBL/GenBank/DDBJ databases">
        <authorList>
            <person name="Sun Q."/>
            <person name="Ohkuma M."/>
        </authorList>
    </citation>
    <scope>NUCLEOTIDE SEQUENCE</scope>
    <source>
        <strain evidence="1">JCM 4386</strain>
    </source>
</reference>
<dbReference type="RefSeq" id="WP_190148965.1">
    <property type="nucleotide sequence ID" value="NZ_BMTL01000007.1"/>
</dbReference>
<sequence length="504" mass="55036">MGVSDSYLSRAEVQQILGINSFGLWRLARKYDDFPQPTEPPYNPFAGFGEKKEPEEVWDGTQVYRWAADTPEFTHRGAVLLRPREKDLPAGRWAGFQDTVRGPALDWHTAVGTIRVVHCDDRRVATDVASALAASGNPDSVVTVCALYGDMSFRGPSLVASDTAHPGIEYEADWGDVAALAGQDLPWWPHLLRLPQLIREWQPGAPAAVVEVPPNANEKILRRAARNDAFDVTSHLAATDMANDIRNERIDHTTHDNEIFGKEGYGETPNPVAIAAVPDTSHHPLPVGGERQILKAGWTKLALSNHPDAVAALEVAVGREPALLPFGALAEVPVSTGTISDRWTRRLTMCDPTAAHVVLAQGKKADAFFIDPLTDMPVLRTPDDGGRPVWRFYAPLSLPAGGAELTSVVLHHTVWVLTSDDHVHPAPCTPSEHLWWGNGGGDRPSEAAMVIDALLDDLGATLNLREHWKAPKGLTALLNEDHRQGSELTRSTLLHARMTPPRTN</sequence>
<accession>A0A918L2Z2</accession>
<evidence type="ECO:0000313" key="1">
    <source>
        <dbReference type="EMBL" id="GGR81501.1"/>
    </source>
</evidence>
<protein>
    <submittedName>
        <fullName evidence="1">Uncharacterized protein</fullName>
    </submittedName>
</protein>
<reference evidence="1" key="1">
    <citation type="journal article" date="2014" name="Int. J. Syst. Evol. Microbiol.">
        <title>Complete genome sequence of Corynebacterium casei LMG S-19264T (=DSM 44701T), isolated from a smear-ripened cheese.</title>
        <authorList>
            <consortium name="US DOE Joint Genome Institute (JGI-PGF)"/>
            <person name="Walter F."/>
            <person name="Albersmeier A."/>
            <person name="Kalinowski J."/>
            <person name="Ruckert C."/>
        </authorList>
    </citation>
    <scope>NUCLEOTIDE SEQUENCE</scope>
    <source>
        <strain evidence="1">JCM 4386</strain>
    </source>
</reference>
<proteinExistence type="predicted"/>
<dbReference type="Proteomes" id="UP000606194">
    <property type="component" value="Unassembled WGS sequence"/>
</dbReference>
<dbReference type="EMBL" id="BMTL01000007">
    <property type="protein sequence ID" value="GGR81501.1"/>
    <property type="molecule type" value="Genomic_DNA"/>
</dbReference>
<dbReference type="AlphaFoldDB" id="A0A918L2Z2"/>